<dbReference type="InterPro" id="IPR001005">
    <property type="entry name" value="SANT/Myb"/>
</dbReference>
<dbReference type="InterPro" id="IPR009057">
    <property type="entry name" value="Homeodomain-like_sf"/>
</dbReference>
<dbReference type="Pfam" id="PF00249">
    <property type="entry name" value="Myb_DNA-binding"/>
    <property type="match status" value="2"/>
</dbReference>
<comment type="caution">
    <text evidence="7">The sequence shown here is derived from an EMBL/GenBank/DDBJ whole genome shotgun (WGS) entry which is preliminary data.</text>
</comment>
<dbReference type="EMBL" id="CAJOBC010006295">
    <property type="protein sequence ID" value="CAF3893888.1"/>
    <property type="molecule type" value="Genomic_DNA"/>
</dbReference>
<evidence type="ECO:0000256" key="4">
    <source>
        <dbReference type="ARBA" id="ARBA00023242"/>
    </source>
</evidence>
<dbReference type="GO" id="GO:0042795">
    <property type="term" value="P:snRNA transcription by RNA polymerase II"/>
    <property type="evidence" value="ECO:0007669"/>
    <property type="project" value="TreeGrafter"/>
</dbReference>
<keyword evidence="2" id="KW-0238">DNA-binding</keyword>
<dbReference type="PANTHER" id="PTHR46621">
    <property type="entry name" value="SNRNA-ACTIVATING PROTEIN COMPLEX SUBUNIT 4"/>
    <property type="match status" value="1"/>
</dbReference>
<evidence type="ECO:0000259" key="5">
    <source>
        <dbReference type="PROSITE" id="PS50090"/>
    </source>
</evidence>
<evidence type="ECO:0000259" key="6">
    <source>
        <dbReference type="PROSITE" id="PS51294"/>
    </source>
</evidence>
<protein>
    <submittedName>
        <fullName evidence="7">Uncharacterized protein</fullName>
    </submittedName>
</protein>
<keyword evidence="9" id="KW-1185">Reference proteome</keyword>
<evidence type="ECO:0000313" key="7">
    <source>
        <dbReference type="EMBL" id="CAF1130179.1"/>
    </source>
</evidence>
<accession>A0A814R7S8</accession>
<feature type="domain" description="Myb-like" evidence="5">
    <location>
        <begin position="379"/>
        <end position="438"/>
    </location>
</feature>
<evidence type="ECO:0000313" key="8">
    <source>
        <dbReference type="EMBL" id="CAF3893888.1"/>
    </source>
</evidence>
<keyword evidence="1" id="KW-0805">Transcription regulation</keyword>
<reference evidence="7" key="1">
    <citation type="submission" date="2021-02" db="EMBL/GenBank/DDBJ databases">
        <authorList>
            <person name="Nowell W R."/>
        </authorList>
    </citation>
    <scope>NUCLEOTIDE SEQUENCE</scope>
</reference>
<evidence type="ECO:0000313" key="9">
    <source>
        <dbReference type="Proteomes" id="UP000663829"/>
    </source>
</evidence>
<evidence type="ECO:0000256" key="3">
    <source>
        <dbReference type="ARBA" id="ARBA00023163"/>
    </source>
</evidence>
<evidence type="ECO:0000256" key="2">
    <source>
        <dbReference type="ARBA" id="ARBA00023125"/>
    </source>
</evidence>
<dbReference type="CDD" id="cd00167">
    <property type="entry name" value="SANT"/>
    <property type="match status" value="3"/>
</dbReference>
<name>A0A814R7S8_9BILA</name>
<dbReference type="GO" id="GO:0000978">
    <property type="term" value="F:RNA polymerase II cis-regulatory region sequence-specific DNA binding"/>
    <property type="evidence" value="ECO:0007669"/>
    <property type="project" value="TreeGrafter"/>
</dbReference>
<dbReference type="SUPFAM" id="SSF46689">
    <property type="entry name" value="Homeodomain-like"/>
    <property type="match status" value="3"/>
</dbReference>
<keyword evidence="4" id="KW-0539">Nucleus</keyword>
<keyword evidence="3" id="KW-0804">Transcription</keyword>
<proteinExistence type="predicted"/>
<dbReference type="GO" id="GO:0042796">
    <property type="term" value="P:snRNA transcription by RNA polymerase III"/>
    <property type="evidence" value="ECO:0007669"/>
    <property type="project" value="TreeGrafter"/>
</dbReference>
<dbReference type="PANTHER" id="PTHR46621:SF1">
    <property type="entry name" value="SNRNA-ACTIVATING PROTEIN COMPLEX SUBUNIT 4"/>
    <property type="match status" value="1"/>
</dbReference>
<dbReference type="EMBL" id="CAJNOQ010006295">
    <property type="protein sequence ID" value="CAF1130179.1"/>
    <property type="molecule type" value="Genomic_DNA"/>
</dbReference>
<dbReference type="PROSITE" id="PS50090">
    <property type="entry name" value="MYB_LIKE"/>
    <property type="match status" value="2"/>
</dbReference>
<dbReference type="AlphaFoldDB" id="A0A814R7S8"/>
<sequence>MNFYSSNVFNSNNIIIPGDVKTICNDVRTLESMLLNDDDMMERTNEKSHTLAYSSSSSIDTTKLMYSGTTKLYLRSLKKILNQIEQMQKAITTRSSSIEPRASVMPSSSVLKRLKNSNIEQHQQHTPLTFSSLFSPPSIYCKSSNKLEPKTMSFSKILSNNERNSTFSYSKPTVRIWTLKNRKQLIKAVQYELNEMTKKQQQQQQAKSNQVSKRESVDISQSVHVDEIKNMNMEKNLDWIHISQYHLDNRWSPIVCKNAWEQICNDRINQKQWTEHEEQLLINLVEREQTIDDHGIGDKWPIIAQMLNTGRSAYLCAKHYMQITNEKYSKRSLDDNERQLLIDCVQDVREGHYIPWNSISYNLETRTREFVYSQWLYIDPNCKRGRWTSAEEKELIRVASGGDGVNTSNKTITNWPLLTSTMRTRTSRQCRERYLTLKTSNNNEGLLVSTSNNDKLAFTFDEDMLIMEKYAIYGPKWAKIARDIKNRTDNSILVRHKMLMKSKEKWLWYQELSITIKQFIRLFYDKTYSQSKKIKQNKRNFFTGGPPTLISLKPAIENDGLDDWSTYDDIDEDIVNFGFYRKGLPFTITDDEIRWFRNNPTLTANIAKIAVSEFLSKKCCQRKLKALMKPWFESEDQSHIPSDCDIRTMLNQTLSHGRKRKLTSITEHSRNKIHKTVSSLALTSVTNMTNMSLVQTIKRDIDEQEKLSDLLARNVLKHVGINFANQLVDQLLNPQSSPAKHFKDIFHQTFFETCGL</sequence>
<dbReference type="Proteomes" id="UP000681722">
    <property type="component" value="Unassembled WGS sequence"/>
</dbReference>
<organism evidence="7 9">
    <name type="scientific">Didymodactylos carnosus</name>
    <dbReference type="NCBI Taxonomy" id="1234261"/>
    <lineage>
        <taxon>Eukaryota</taxon>
        <taxon>Metazoa</taxon>
        <taxon>Spiralia</taxon>
        <taxon>Gnathifera</taxon>
        <taxon>Rotifera</taxon>
        <taxon>Eurotatoria</taxon>
        <taxon>Bdelloidea</taxon>
        <taxon>Philodinida</taxon>
        <taxon>Philodinidae</taxon>
        <taxon>Didymodactylos</taxon>
    </lineage>
</organism>
<dbReference type="Pfam" id="PF13921">
    <property type="entry name" value="Myb_DNA-bind_6"/>
    <property type="match status" value="1"/>
</dbReference>
<dbReference type="Gene3D" id="1.10.10.60">
    <property type="entry name" value="Homeodomain-like"/>
    <property type="match status" value="3"/>
</dbReference>
<gene>
    <name evidence="7" type="ORF">GPM918_LOCUS20150</name>
    <name evidence="8" type="ORF">SRO942_LOCUS20147</name>
</gene>
<evidence type="ECO:0000256" key="1">
    <source>
        <dbReference type="ARBA" id="ARBA00023015"/>
    </source>
</evidence>
<dbReference type="InterPro" id="IPR017930">
    <property type="entry name" value="Myb_dom"/>
</dbReference>
<dbReference type="SMART" id="SM00717">
    <property type="entry name" value="SANT"/>
    <property type="match status" value="4"/>
</dbReference>
<dbReference type="OrthoDB" id="2143914at2759"/>
<feature type="domain" description="HTH myb-type" evidence="6">
    <location>
        <begin position="455"/>
        <end position="504"/>
    </location>
</feature>
<dbReference type="GO" id="GO:0019185">
    <property type="term" value="C:snRNA-activating protein complex"/>
    <property type="evidence" value="ECO:0007669"/>
    <property type="project" value="TreeGrafter"/>
</dbReference>
<dbReference type="GO" id="GO:0001006">
    <property type="term" value="F:RNA polymerase III type 3 promoter sequence-specific DNA binding"/>
    <property type="evidence" value="ECO:0007669"/>
    <property type="project" value="TreeGrafter"/>
</dbReference>
<dbReference type="InterPro" id="IPR051575">
    <property type="entry name" value="Myb-like_DNA-bd"/>
</dbReference>
<dbReference type="Proteomes" id="UP000663829">
    <property type="component" value="Unassembled WGS sequence"/>
</dbReference>
<dbReference type="PROSITE" id="PS51294">
    <property type="entry name" value="HTH_MYB"/>
    <property type="match status" value="1"/>
</dbReference>
<feature type="domain" description="Myb-like" evidence="5">
    <location>
        <begin position="265"/>
        <end position="324"/>
    </location>
</feature>